<dbReference type="SUPFAM" id="SSF53335">
    <property type="entry name" value="S-adenosyl-L-methionine-dependent methyltransferases"/>
    <property type="match status" value="1"/>
</dbReference>
<evidence type="ECO:0000313" key="2">
    <source>
        <dbReference type="EMBL" id="OJJ41334.1"/>
    </source>
</evidence>
<keyword evidence="3" id="KW-1185">Reference proteome</keyword>
<evidence type="ECO:0000256" key="1">
    <source>
        <dbReference type="SAM" id="MobiDB-lite"/>
    </source>
</evidence>
<dbReference type="VEuPathDB" id="FungiDB:ASPWEDRAFT_261285"/>
<dbReference type="OrthoDB" id="2013972at2759"/>
<dbReference type="Pfam" id="PF13489">
    <property type="entry name" value="Methyltransf_23"/>
    <property type="match status" value="1"/>
</dbReference>
<sequence length="375" mass="42022">MDEKAFQSPDTGIGHSIVVDDSEENARALQACELNSDPESDTDSDGGHSIKSTRSFEAHNLESIIENDRKYCNETYFMPNDETEYTRLNIVHQIYLILLDGSLTTVPIPKDACRILDIGTGPGNWAIEMSGMHPNATIIASDIGIFDAGLGHINLPNVYFQLDDARDEWTYHEPFDLVHLRGLSGAFQNWDTIYQLAFKHLTPGGYIEIADTDPAGDTVTFPNSESSYLSIYASAMRSAAEEAGYPRDLSHLRTSKLNAAGFVDVRVLERTIPIGLWPDDLQEKTLGKMALIAFLEGVEAYSLRQLTSTGGWTAEEVRDLCEKVKGELLTANRMTARVRIMTGRKPISRAELKEERRRRVLKRALEKVEEYDHYS</sequence>
<dbReference type="GeneID" id="63748660"/>
<dbReference type="Gene3D" id="3.40.50.150">
    <property type="entry name" value="Vaccinia Virus protein VP39"/>
    <property type="match status" value="1"/>
</dbReference>
<name>A0A1L9S2G0_ASPWE</name>
<evidence type="ECO:0000313" key="3">
    <source>
        <dbReference type="Proteomes" id="UP000184383"/>
    </source>
</evidence>
<feature type="region of interest" description="Disordered" evidence="1">
    <location>
        <begin position="32"/>
        <end position="53"/>
    </location>
</feature>
<dbReference type="EMBL" id="KV878209">
    <property type="protein sequence ID" value="OJJ41334.1"/>
    <property type="molecule type" value="Genomic_DNA"/>
</dbReference>
<evidence type="ECO:0008006" key="4">
    <source>
        <dbReference type="Google" id="ProtNLM"/>
    </source>
</evidence>
<reference evidence="3" key="1">
    <citation type="journal article" date="2017" name="Genome Biol.">
        <title>Comparative genomics reveals high biological diversity and specific adaptations in the industrially and medically important fungal genus Aspergillus.</title>
        <authorList>
            <person name="de Vries R.P."/>
            <person name="Riley R."/>
            <person name="Wiebenga A."/>
            <person name="Aguilar-Osorio G."/>
            <person name="Amillis S."/>
            <person name="Uchima C.A."/>
            <person name="Anderluh G."/>
            <person name="Asadollahi M."/>
            <person name="Askin M."/>
            <person name="Barry K."/>
            <person name="Battaglia E."/>
            <person name="Bayram O."/>
            <person name="Benocci T."/>
            <person name="Braus-Stromeyer S.A."/>
            <person name="Caldana C."/>
            <person name="Canovas D."/>
            <person name="Cerqueira G.C."/>
            <person name="Chen F."/>
            <person name="Chen W."/>
            <person name="Choi C."/>
            <person name="Clum A."/>
            <person name="Dos Santos R.A."/>
            <person name="Damasio A.R."/>
            <person name="Diallinas G."/>
            <person name="Emri T."/>
            <person name="Fekete E."/>
            <person name="Flipphi M."/>
            <person name="Freyberg S."/>
            <person name="Gallo A."/>
            <person name="Gournas C."/>
            <person name="Habgood R."/>
            <person name="Hainaut M."/>
            <person name="Harispe M.L."/>
            <person name="Henrissat B."/>
            <person name="Hilden K.S."/>
            <person name="Hope R."/>
            <person name="Hossain A."/>
            <person name="Karabika E."/>
            <person name="Karaffa L."/>
            <person name="Karanyi Z."/>
            <person name="Krasevec N."/>
            <person name="Kuo A."/>
            <person name="Kusch H."/>
            <person name="LaButti K."/>
            <person name="Lagendijk E.L."/>
            <person name="Lapidus A."/>
            <person name="Levasseur A."/>
            <person name="Lindquist E."/>
            <person name="Lipzen A."/>
            <person name="Logrieco A.F."/>
            <person name="MacCabe A."/>
            <person name="Maekelae M.R."/>
            <person name="Malavazi I."/>
            <person name="Melin P."/>
            <person name="Meyer V."/>
            <person name="Mielnichuk N."/>
            <person name="Miskei M."/>
            <person name="Molnar A.P."/>
            <person name="Mule G."/>
            <person name="Ngan C.Y."/>
            <person name="Orejas M."/>
            <person name="Orosz E."/>
            <person name="Ouedraogo J.P."/>
            <person name="Overkamp K.M."/>
            <person name="Park H.-S."/>
            <person name="Perrone G."/>
            <person name="Piumi F."/>
            <person name="Punt P.J."/>
            <person name="Ram A.F."/>
            <person name="Ramon A."/>
            <person name="Rauscher S."/>
            <person name="Record E."/>
            <person name="Riano-Pachon D.M."/>
            <person name="Robert V."/>
            <person name="Roehrig J."/>
            <person name="Ruller R."/>
            <person name="Salamov A."/>
            <person name="Salih N.S."/>
            <person name="Samson R.A."/>
            <person name="Sandor E."/>
            <person name="Sanguinetti M."/>
            <person name="Schuetze T."/>
            <person name="Sepcic K."/>
            <person name="Shelest E."/>
            <person name="Sherlock G."/>
            <person name="Sophianopoulou V."/>
            <person name="Squina F.M."/>
            <person name="Sun H."/>
            <person name="Susca A."/>
            <person name="Todd R.B."/>
            <person name="Tsang A."/>
            <person name="Unkles S.E."/>
            <person name="van de Wiele N."/>
            <person name="van Rossen-Uffink D."/>
            <person name="Oliveira J.V."/>
            <person name="Vesth T.C."/>
            <person name="Visser J."/>
            <person name="Yu J.-H."/>
            <person name="Zhou M."/>
            <person name="Andersen M.R."/>
            <person name="Archer D.B."/>
            <person name="Baker S.E."/>
            <person name="Benoit I."/>
            <person name="Brakhage A.A."/>
            <person name="Braus G.H."/>
            <person name="Fischer R."/>
            <person name="Frisvad J.C."/>
            <person name="Goldman G.H."/>
            <person name="Houbraken J."/>
            <person name="Oakley B."/>
            <person name="Pocsi I."/>
            <person name="Scazzocchio C."/>
            <person name="Seiboth B."/>
            <person name="vanKuyk P.A."/>
            <person name="Wortman J."/>
            <person name="Dyer P.S."/>
            <person name="Grigoriev I.V."/>
        </authorList>
    </citation>
    <scope>NUCLEOTIDE SEQUENCE [LARGE SCALE GENOMIC DNA]</scope>
    <source>
        <strain evidence="3">DTO 134E9</strain>
    </source>
</reference>
<gene>
    <name evidence="2" type="ORF">ASPWEDRAFT_261285</name>
</gene>
<feature type="region of interest" description="Disordered" evidence="1">
    <location>
        <begin position="1"/>
        <end position="20"/>
    </location>
</feature>
<dbReference type="PANTHER" id="PTHR43591">
    <property type="entry name" value="METHYLTRANSFERASE"/>
    <property type="match status" value="1"/>
</dbReference>
<proteinExistence type="predicted"/>
<dbReference type="InterPro" id="IPR029063">
    <property type="entry name" value="SAM-dependent_MTases_sf"/>
</dbReference>
<dbReference type="PANTHER" id="PTHR43591:SF10">
    <property type="entry name" value="ABC TRANSMEMBRANE TYPE-1 DOMAIN-CONTAINING PROTEIN-RELATED"/>
    <property type="match status" value="1"/>
</dbReference>
<protein>
    <recommendedName>
        <fullName evidence="4">Methyltransferase domain-containing protein</fullName>
    </recommendedName>
</protein>
<dbReference type="RefSeq" id="XP_040695010.1">
    <property type="nucleotide sequence ID" value="XM_040832812.1"/>
</dbReference>
<dbReference type="Proteomes" id="UP000184383">
    <property type="component" value="Unassembled WGS sequence"/>
</dbReference>
<organism evidence="2 3">
    <name type="scientific">Aspergillus wentii DTO 134E9</name>
    <dbReference type="NCBI Taxonomy" id="1073089"/>
    <lineage>
        <taxon>Eukaryota</taxon>
        <taxon>Fungi</taxon>
        <taxon>Dikarya</taxon>
        <taxon>Ascomycota</taxon>
        <taxon>Pezizomycotina</taxon>
        <taxon>Eurotiomycetes</taxon>
        <taxon>Eurotiomycetidae</taxon>
        <taxon>Eurotiales</taxon>
        <taxon>Aspergillaceae</taxon>
        <taxon>Aspergillus</taxon>
        <taxon>Aspergillus subgen. Cremei</taxon>
    </lineage>
</organism>
<dbReference type="GO" id="GO:0008168">
    <property type="term" value="F:methyltransferase activity"/>
    <property type="evidence" value="ECO:0007669"/>
    <property type="project" value="TreeGrafter"/>
</dbReference>
<dbReference type="CDD" id="cd02440">
    <property type="entry name" value="AdoMet_MTases"/>
    <property type="match status" value="1"/>
</dbReference>
<dbReference type="AlphaFoldDB" id="A0A1L9S2G0"/>
<accession>A0A1L9S2G0</accession>
<dbReference type="STRING" id="1073089.A0A1L9S2G0"/>